<protein>
    <submittedName>
        <fullName evidence="3">Putative colanic acid biosynthesis acetyltransferase</fullName>
    </submittedName>
</protein>
<evidence type="ECO:0000313" key="4">
    <source>
        <dbReference type="Proteomes" id="UP000324479"/>
    </source>
</evidence>
<dbReference type="GO" id="GO:0005829">
    <property type="term" value="C:cytosol"/>
    <property type="evidence" value="ECO:0007669"/>
    <property type="project" value="TreeGrafter"/>
</dbReference>
<dbReference type="PANTHER" id="PTHR23416">
    <property type="entry name" value="SIALIC ACID SYNTHASE-RELATED"/>
    <property type="match status" value="1"/>
</dbReference>
<dbReference type="Proteomes" id="UP000324479">
    <property type="component" value="Unassembled WGS sequence"/>
</dbReference>
<comment type="caution">
    <text evidence="3">The sequence shown here is derived from an EMBL/GenBank/DDBJ whole genome shotgun (WGS) entry which is preliminary data.</text>
</comment>
<accession>A0A5M6DC09</accession>
<reference evidence="3 4" key="1">
    <citation type="submission" date="2019-08" db="EMBL/GenBank/DDBJ databases">
        <authorList>
            <person name="Dhanesh K."/>
            <person name="Kumar G."/>
            <person name="Sasikala C."/>
            <person name="Venkata Ramana C."/>
        </authorList>
    </citation>
    <scope>NUCLEOTIDE SEQUENCE [LARGE SCALE GENOMIC DNA]</scope>
    <source>
        <strain evidence="3 4">JC645</strain>
    </source>
</reference>
<proteinExistence type="inferred from homology"/>
<keyword evidence="4" id="KW-1185">Reference proteome</keyword>
<evidence type="ECO:0000256" key="2">
    <source>
        <dbReference type="ARBA" id="ARBA00022679"/>
    </source>
</evidence>
<evidence type="ECO:0000313" key="3">
    <source>
        <dbReference type="EMBL" id="KAA5543920.1"/>
    </source>
</evidence>
<keyword evidence="2 3" id="KW-0808">Transferase</keyword>
<dbReference type="InterPro" id="IPR051159">
    <property type="entry name" value="Hexapeptide_acetyltransf"/>
</dbReference>
<organism evidence="3 4">
    <name type="scientific">Roseiconus nitratireducens</name>
    <dbReference type="NCBI Taxonomy" id="2605748"/>
    <lineage>
        <taxon>Bacteria</taxon>
        <taxon>Pseudomonadati</taxon>
        <taxon>Planctomycetota</taxon>
        <taxon>Planctomycetia</taxon>
        <taxon>Pirellulales</taxon>
        <taxon>Pirellulaceae</taxon>
        <taxon>Roseiconus</taxon>
    </lineage>
</organism>
<dbReference type="AlphaFoldDB" id="A0A5M6DC09"/>
<dbReference type="InterPro" id="IPR011004">
    <property type="entry name" value="Trimer_LpxA-like_sf"/>
</dbReference>
<sequence length="181" mass="19956">MRTSRRECPSPHSTLNKVARVLWGVCWWTLFRPSPRICFRWRALLLRLFGAKVTSKSRVDPTVRIWAPWNLTIGSDSSIGHHVDVYNVAPILIGDRCTVSQYSYLCSASHDIADPTMRLTAAPIRLDASAWICARAFVGPGVHVATGSVVGACGVAVKDVSAWTVVAGNPARFIREREIQA</sequence>
<dbReference type="CDD" id="cd05825">
    <property type="entry name" value="LbH_wcaF_like"/>
    <property type="match status" value="1"/>
</dbReference>
<comment type="similarity">
    <text evidence="1">Belongs to the transferase hexapeptide repeat family.</text>
</comment>
<name>A0A5M6DC09_9BACT</name>
<dbReference type="PANTHER" id="PTHR23416:SF23">
    <property type="entry name" value="ACETYLTRANSFERASE C18B11.09C-RELATED"/>
    <property type="match status" value="1"/>
</dbReference>
<dbReference type="GO" id="GO:0008374">
    <property type="term" value="F:O-acyltransferase activity"/>
    <property type="evidence" value="ECO:0007669"/>
    <property type="project" value="TreeGrafter"/>
</dbReference>
<gene>
    <name evidence="3" type="ORF">FYK55_11695</name>
</gene>
<dbReference type="SUPFAM" id="SSF51161">
    <property type="entry name" value="Trimeric LpxA-like enzymes"/>
    <property type="match status" value="1"/>
</dbReference>
<dbReference type="Gene3D" id="2.160.10.10">
    <property type="entry name" value="Hexapeptide repeat proteins"/>
    <property type="match status" value="1"/>
</dbReference>
<evidence type="ECO:0000256" key="1">
    <source>
        <dbReference type="ARBA" id="ARBA00007274"/>
    </source>
</evidence>
<dbReference type="EMBL" id="VWOX01000005">
    <property type="protein sequence ID" value="KAA5543920.1"/>
    <property type="molecule type" value="Genomic_DNA"/>
</dbReference>